<feature type="compositionally biased region" description="Low complexity" evidence="2">
    <location>
        <begin position="1056"/>
        <end position="1069"/>
    </location>
</feature>
<name>A0A9W7TT05_TRIRA</name>
<evidence type="ECO:0000256" key="2">
    <source>
        <dbReference type="SAM" id="MobiDB-lite"/>
    </source>
</evidence>
<evidence type="ECO:0000259" key="3">
    <source>
        <dbReference type="PROSITE" id="PS50086"/>
    </source>
</evidence>
<dbReference type="Proteomes" id="UP001059041">
    <property type="component" value="Linkage Group LG13"/>
</dbReference>
<dbReference type="GO" id="GO:0031267">
    <property type="term" value="F:small GTPase binding"/>
    <property type="evidence" value="ECO:0007669"/>
    <property type="project" value="TreeGrafter"/>
</dbReference>
<feature type="compositionally biased region" description="Polar residues" evidence="2">
    <location>
        <begin position="1129"/>
        <end position="1139"/>
    </location>
</feature>
<evidence type="ECO:0000313" key="5">
    <source>
        <dbReference type="Proteomes" id="UP001059041"/>
    </source>
</evidence>
<keyword evidence="1" id="KW-0343">GTPase activation</keyword>
<dbReference type="InterPro" id="IPR035969">
    <property type="entry name" value="Rab-GAP_TBC_sf"/>
</dbReference>
<feature type="domain" description="Rab-GAP TBC" evidence="3">
    <location>
        <begin position="85"/>
        <end position="273"/>
    </location>
</feature>
<dbReference type="Gene3D" id="1.10.8.270">
    <property type="entry name" value="putative rabgap domain of human tbc1 domain family member 14 like domains"/>
    <property type="match status" value="1"/>
</dbReference>
<feature type="compositionally biased region" description="Basic and acidic residues" evidence="2">
    <location>
        <begin position="560"/>
        <end position="570"/>
    </location>
</feature>
<comment type="caution">
    <text evidence="4">The sequence shown here is derived from an EMBL/GenBank/DDBJ whole genome shotgun (WGS) entry which is preliminary data.</text>
</comment>
<feature type="compositionally biased region" description="Basic and acidic residues" evidence="2">
    <location>
        <begin position="835"/>
        <end position="878"/>
    </location>
</feature>
<feature type="compositionally biased region" description="Low complexity" evidence="2">
    <location>
        <begin position="1140"/>
        <end position="1150"/>
    </location>
</feature>
<feature type="compositionally biased region" description="Basic and acidic residues" evidence="2">
    <location>
        <begin position="1261"/>
        <end position="1271"/>
    </location>
</feature>
<feature type="compositionally biased region" description="Basic and acidic residues" evidence="2">
    <location>
        <begin position="700"/>
        <end position="736"/>
    </location>
</feature>
<feature type="compositionally biased region" description="Polar residues" evidence="2">
    <location>
        <begin position="1092"/>
        <end position="1101"/>
    </location>
</feature>
<dbReference type="Gene3D" id="1.10.472.80">
    <property type="entry name" value="Ypt/Rab-GAP domain of gyp1p, domain 3"/>
    <property type="match status" value="1"/>
</dbReference>
<feature type="compositionally biased region" description="Basic and acidic residues" evidence="2">
    <location>
        <begin position="768"/>
        <end position="781"/>
    </location>
</feature>
<dbReference type="SMART" id="SM00164">
    <property type="entry name" value="TBC"/>
    <property type="match status" value="1"/>
</dbReference>
<dbReference type="FunFam" id="1.10.472.80:FF:000008">
    <property type="entry name" value="TBC1 domain family member 10A"/>
    <property type="match status" value="1"/>
</dbReference>
<evidence type="ECO:0000313" key="4">
    <source>
        <dbReference type="EMBL" id="KAI7801414.1"/>
    </source>
</evidence>
<protein>
    <submittedName>
        <fullName evidence="4">Carabin</fullName>
    </submittedName>
</protein>
<reference evidence="4" key="1">
    <citation type="submission" date="2021-02" db="EMBL/GenBank/DDBJ databases">
        <title>Comparative genomics reveals that relaxation of natural selection precedes convergent phenotypic evolution of cavefish.</title>
        <authorList>
            <person name="Peng Z."/>
        </authorList>
    </citation>
    <scope>NUCLEOTIDE SEQUENCE</scope>
    <source>
        <tissue evidence="4">Muscle</tissue>
    </source>
</reference>
<dbReference type="GO" id="GO:0005096">
    <property type="term" value="F:GTPase activator activity"/>
    <property type="evidence" value="ECO:0007669"/>
    <property type="project" value="UniProtKB-KW"/>
</dbReference>
<feature type="compositionally biased region" description="Basic and acidic residues" evidence="2">
    <location>
        <begin position="455"/>
        <end position="467"/>
    </location>
</feature>
<feature type="compositionally biased region" description="Polar residues" evidence="2">
    <location>
        <begin position="1194"/>
        <end position="1203"/>
    </location>
</feature>
<feature type="compositionally biased region" description="Basic and acidic residues" evidence="2">
    <location>
        <begin position="540"/>
        <end position="552"/>
    </location>
</feature>
<proteinExistence type="predicted"/>
<feature type="compositionally biased region" description="Basic residues" evidence="2">
    <location>
        <begin position="406"/>
        <end position="415"/>
    </location>
</feature>
<dbReference type="InterPro" id="IPR050302">
    <property type="entry name" value="Rab_GAP_TBC_domain"/>
</dbReference>
<feature type="region of interest" description="Disordered" evidence="2">
    <location>
        <begin position="455"/>
        <end position="474"/>
    </location>
</feature>
<sequence length="1349" mass="153436">MYLSLTHKGMSVKMDKDEEGNSGSGVAVVETNRFGFILGNGETDSDAPCPELVRHREIKWLGLIKQWDQVMEKKNNKVKGQCQKGIPTSVRARCWPLLCGALGRMKQNEKLYERLVEAPDQQGWTDIIKRDTDRQFPFHEMFLSKDGHGQQNLLQVLKAYTQYKPEEGYCQGQGPVAAVLLMNMPAEEAFWCLAQISEHYLPGYYSPLLEGVLFDAAVLSSVLKKLCPAAHKHLQNQGVEPLMFATDWLMCLYSRHLPFNTLLRVWDLFFCYGVRVLFQVAVVLVRRCLGEGRQRKECDGQMETLEVLRGVKQRVQNDQTDAFIHEVCSVPLSSTDLQKQIDKEMEKWKKERPDSTFDPRGRCHGYRMAWERVQNKQKENEKKDRVKASLTLPLMRSHSSLSPSGLRKKWRKRRSKTDTEEWDGGGRKFSQGMMEESDDGEMRRRSVCGVVGEQRAKQDRLADELHTHKQKDHSKDVNISVVVTSSVDSDVFEEEREETACVSQTQGVMETDSRCEDKLHTHRDNHEEDTESPLIQQKDNSPEGQDKRDAEKIAACGVLESKETHNHEPISEGETCQDEQILERETSQDEKESERETREDEPKSERDEAISERETCKDGPISERETCKDGPISERKTCQDEPILERETSQGEQKSERETCEDEPISKTDTCENEPKSERDEPISERETCQDGPISETETCEDKPISETETYQDKQKSERELNWKDQQNIEKQEHQNEQNVEVQITSITSDLGKENIPTTETSQANYDLQKDIQNHSGKQEEEIQSDSNNQKDEIQEGDCKPKGPEKEKRTSQKAENTREVEKSIQNQENTLETEEQTHVQDSRTHTYSVEHEDDVHLERQKGNTETIGEIHTDVEKARVQRNVVSDVQIPEEREITEHSNSTRDDNTGSEENRQEISLDERDRDSHKASKEMMQTCETVPTSSSVKTESEFTVQSLDRLVQQFQTNNSHLESKEVEVTLSAAEIPNSQVEDTTVASEDGDMDTAAVATYDISELSPENSAGNKTALSENAKSCEVISTEKSSNLENKGEFGACISGNPENNDNVGNNFGKLGDKDQLKDGSANLESNEVHVTAQSGNQESNVHVKPESGHPGKNTGEGSGNPRCDDSAGSGNDCDSQLESSSSSTPSKIPNIPPAHLCLRRMSSSKTSYPTILSEDTFREPKQMSTDHMHTSKETNTPMTDVSSPLIRQPEMNNTSKPENTQVTKSDTQTKTSTPKRLGLFRRLRGDAKKTPVPKILIQDFSDKEEKLTSKERRRRKREQERKEREEKERKKQEKEKDKQRERKKPQTRGKSFQVLNRKCAENDVSSGSVDSQAVRCRRNSAPFSDSYF</sequence>
<feature type="compositionally biased region" description="Basic and acidic residues" evidence="2">
    <location>
        <begin position="1278"/>
        <end position="1301"/>
    </location>
</feature>
<keyword evidence="5" id="KW-1185">Reference proteome</keyword>
<feature type="compositionally biased region" description="Polar residues" evidence="2">
    <location>
        <begin position="756"/>
        <end position="766"/>
    </location>
</feature>
<feature type="compositionally biased region" description="Polar residues" evidence="2">
    <location>
        <begin position="1211"/>
        <end position="1235"/>
    </location>
</feature>
<dbReference type="SUPFAM" id="SSF47923">
    <property type="entry name" value="Ypt/Rab-GAP domain of gyp1p"/>
    <property type="match status" value="2"/>
</dbReference>
<accession>A0A9W7TT05</accession>
<dbReference type="PROSITE" id="PS50086">
    <property type="entry name" value="TBC_RABGAP"/>
    <property type="match status" value="1"/>
</dbReference>
<feature type="compositionally biased region" description="Polar residues" evidence="2">
    <location>
        <begin position="1162"/>
        <end position="1171"/>
    </location>
</feature>
<feature type="compositionally biased region" description="Basic and acidic residues" evidence="2">
    <location>
        <begin position="511"/>
        <end position="526"/>
    </location>
</feature>
<feature type="region of interest" description="Disordered" evidence="2">
    <location>
        <begin position="394"/>
        <end position="443"/>
    </location>
</feature>
<feature type="region of interest" description="Disordered" evidence="2">
    <location>
        <begin position="1055"/>
        <end position="1080"/>
    </location>
</feature>
<dbReference type="PANTHER" id="PTHR47219:SF4">
    <property type="entry name" value="TBC1 DOMAIN FAMILY MEMBER 10A"/>
    <property type="match status" value="1"/>
</dbReference>
<feature type="compositionally biased region" description="Basic and acidic residues" evidence="2">
    <location>
        <begin position="789"/>
        <end position="822"/>
    </location>
</feature>
<organism evidence="4 5">
    <name type="scientific">Triplophysa rosa</name>
    <name type="common">Cave loach</name>
    <dbReference type="NCBI Taxonomy" id="992332"/>
    <lineage>
        <taxon>Eukaryota</taxon>
        <taxon>Metazoa</taxon>
        <taxon>Chordata</taxon>
        <taxon>Craniata</taxon>
        <taxon>Vertebrata</taxon>
        <taxon>Euteleostomi</taxon>
        <taxon>Actinopterygii</taxon>
        <taxon>Neopterygii</taxon>
        <taxon>Teleostei</taxon>
        <taxon>Ostariophysi</taxon>
        <taxon>Cypriniformes</taxon>
        <taxon>Nemacheilidae</taxon>
        <taxon>Triplophysa</taxon>
    </lineage>
</organism>
<dbReference type="FunFam" id="1.10.8.270:FF:000007">
    <property type="entry name" value="TBC1 domain family member 10A"/>
    <property type="match status" value="1"/>
</dbReference>
<evidence type="ECO:0000256" key="1">
    <source>
        <dbReference type="ARBA" id="ARBA00022468"/>
    </source>
</evidence>
<feature type="region of interest" description="Disordered" evidence="2">
    <location>
        <begin position="490"/>
        <end position="948"/>
    </location>
</feature>
<dbReference type="FunFam" id="1.10.10.750:FF:000001">
    <property type="entry name" value="TBC1 domain family member 10A"/>
    <property type="match status" value="1"/>
</dbReference>
<feature type="compositionally biased region" description="Polar residues" evidence="2">
    <location>
        <begin position="935"/>
        <end position="948"/>
    </location>
</feature>
<dbReference type="EMBL" id="JAFHDT010000013">
    <property type="protein sequence ID" value="KAI7801414.1"/>
    <property type="molecule type" value="Genomic_DNA"/>
</dbReference>
<dbReference type="PANTHER" id="PTHR47219">
    <property type="entry name" value="RAB GTPASE-ACTIVATING PROTEIN 1-LIKE"/>
    <property type="match status" value="1"/>
</dbReference>
<dbReference type="Gene3D" id="1.10.10.750">
    <property type="entry name" value="Ypt/Rab-GAP domain of gyp1p, domain 1"/>
    <property type="match status" value="1"/>
</dbReference>
<dbReference type="Pfam" id="PF00566">
    <property type="entry name" value="RabGAP-TBC"/>
    <property type="match status" value="1"/>
</dbReference>
<feature type="region of interest" description="Disordered" evidence="2">
    <location>
        <begin position="1092"/>
        <end position="1349"/>
    </location>
</feature>
<gene>
    <name evidence="4" type="ORF">IRJ41_012116</name>
</gene>
<feature type="compositionally biased region" description="Basic and acidic residues" evidence="2">
    <location>
        <begin position="1176"/>
        <end position="1193"/>
    </location>
</feature>
<feature type="compositionally biased region" description="Basic and acidic residues" evidence="2">
    <location>
        <begin position="890"/>
        <end position="930"/>
    </location>
</feature>
<dbReference type="InterPro" id="IPR000195">
    <property type="entry name" value="Rab-GAP-TBC_dom"/>
</dbReference>
<feature type="compositionally biased region" description="Basic and acidic residues" evidence="2">
    <location>
        <begin position="581"/>
        <end position="689"/>
    </location>
</feature>
<dbReference type="GO" id="GO:0005886">
    <property type="term" value="C:plasma membrane"/>
    <property type="evidence" value="ECO:0007669"/>
    <property type="project" value="UniProtKB-ARBA"/>
</dbReference>